<protein>
    <submittedName>
        <fullName evidence="1">Structural protein</fullName>
    </submittedName>
</protein>
<reference evidence="1 2" key="1">
    <citation type="submission" date="2019-01" db="EMBL/GenBank/DDBJ databases">
        <title>Complete genome sequence of Pantoea phage vB_PagM_LIET2.</title>
        <authorList>
            <person name="Truncaite L."/>
            <person name="Simoliuniene M."/>
            <person name="Kazlauskas D."/>
            <person name="Meskys R."/>
            <person name="Simoliunas E."/>
        </authorList>
    </citation>
    <scope>NUCLEOTIDE SEQUENCE [LARGE SCALE GENOMIC DNA]</scope>
</reference>
<accession>A0A411AW91</accession>
<dbReference type="EMBL" id="MK388689">
    <property type="protein sequence ID" value="QAX92349.1"/>
    <property type="molecule type" value="Genomic_DNA"/>
</dbReference>
<name>A0A411AW91_9CAUD</name>
<evidence type="ECO:0000313" key="2">
    <source>
        <dbReference type="Proteomes" id="UP000289486"/>
    </source>
</evidence>
<proteinExistence type="predicted"/>
<sequence>MTDFAKKPVAFDDKQSSVLKCPEEIYARGFFPPIQLPDGRVIKGDVLPSGWFNDLMSRAMQSNINELPVAAVPSSFGWNEAASGVTDWFAIHVGPISIEIGSIRETTNSSPTLVPKTPFIGNPQVYLTDISDPTVANGKMVGWTGVGGTLPQKPLAFCSLNRAEGFVAPGTFYYILVGERAVTGQTPGGKPFCSEPQTFLDGQTSFSAPTNDQVSFGFVPPVMDTTGLREADTLPANVLNYLFHELTANIGSVYWEMKNDGGNSGLKHYRIILGDMMIQSFGTAIPAGGNGGTDSVTISYAWPFKTNCAAAEMMAIGGVQNTGVPSYAMANCISYQNMQVANRQVNVANSAKSVAGTMAFLCFGPAPDNLARPKSKVPGIDGFAMQDKTYVDGQPNKVKPAADRMAAGFFPSRKMNGGAVEHGDFVTANEINWLFNDAYKLKANTKIATGTIAADAAKKIAGGHWITIGDLLIEWFQVSGTTAADWPSNVRQQLFAMPFRPGSSPCVWLRDTSAAETGYVMAGTIGEAFLTNEWARFTGIQINTGNQAWPGNFCVLAIGRKP</sequence>
<gene>
    <name evidence="1" type="ORF">LIET2_gp097</name>
</gene>
<dbReference type="Proteomes" id="UP000289486">
    <property type="component" value="Segment"/>
</dbReference>
<keyword evidence="2" id="KW-1185">Reference proteome</keyword>
<organism evidence="1 2">
    <name type="scientific">Pantoea phage vB_PagM_LIET2</name>
    <dbReference type="NCBI Taxonomy" id="2508071"/>
    <lineage>
        <taxon>Viruses</taxon>
        <taxon>Duplodnaviria</taxon>
        <taxon>Heunggongvirae</taxon>
        <taxon>Uroviricota</taxon>
        <taxon>Caudoviricetes</taxon>
        <taxon>Lietduovirus</taxon>
        <taxon>Lietduovirus LIET2</taxon>
    </lineage>
</organism>
<evidence type="ECO:0000313" key="1">
    <source>
        <dbReference type="EMBL" id="QAX92349.1"/>
    </source>
</evidence>